<comment type="caution">
    <text evidence="1">The sequence shown here is derived from an EMBL/GenBank/DDBJ whole genome shotgun (WGS) entry which is preliminary data.</text>
</comment>
<proteinExistence type="predicted"/>
<evidence type="ECO:0000313" key="1">
    <source>
        <dbReference type="EMBL" id="MPC93090.1"/>
    </source>
</evidence>
<dbReference type="EMBL" id="VSRR010093561">
    <property type="protein sequence ID" value="MPC93090.1"/>
    <property type="molecule type" value="Genomic_DNA"/>
</dbReference>
<evidence type="ECO:0000313" key="2">
    <source>
        <dbReference type="Proteomes" id="UP000324222"/>
    </source>
</evidence>
<keyword evidence="2" id="KW-1185">Reference proteome</keyword>
<accession>A0A5B7J8K8</accession>
<name>A0A5B7J8K8_PORTR</name>
<dbReference type="AlphaFoldDB" id="A0A5B7J8K8"/>
<protein>
    <submittedName>
        <fullName evidence="1">Uncharacterized protein</fullName>
    </submittedName>
</protein>
<organism evidence="1 2">
    <name type="scientific">Portunus trituberculatus</name>
    <name type="common">Swimming crab</name>
    <name type="synonym">Neptunus trituberculatus</name>
    <dbReference type="NCBI Taxonomy" id="210409"/>
    <lineage>
        <taxon>Eukaryota</taxon>
        <taxon>Metazoa</taxon>
        <taxon>Ecdysozoa</taxon>
        <taxon>Arthropoda</taxon>
        <taxon>Crustacea</taxon>
        <taxon>Multicrustacea</taxon>
        <taxon>Malacostraca</taxon>
        <taxon>Eumalacostraca</taxon>
        <taxon>Eucarida</taxon>
        <taxon>Decapoda</taxon>
        <taxon>Pleocyemata</taxon>
        <taxon>Brachyura</taxon>
        <taxon>Eubrachyura</taxon>
        <taxon>Portunoidea</taxon>
        <taxon>Portunidae</taxon>
        <taxon>Portuninae</taxon>
        <taxon>Portunus</taxon>
    </lineage>
</organism>
<dbReference type="Proteomes" id="UP000324222">
    <property type="component" value="Unassembled WGS sequence"/>
</dbReference>
<gene>
    <name evidence="1" type="ORF">E2C01_088207</name>
</gene>
<sequence>MWSLGIETMLELVREKNTSVTSEVNHTIKKKTLRKSSFDEIAATLQELFSSMQA</sequence>
<reference evidence="1 2" key="1">
    <citation type="submission" date="2019-05" db="EMBL/GenBank/DDBJ databases">
        <title>Another draft genome of Portunus trituberculatus and its Hox gene families provides insights of decapod evolution.</title>
        <authorList>
            <person name="Jeong J.-H."/>
            <person name="Song I."/>
            <person name="Kim S."/>
            <person name="Choi T."/>
            <person name="Kim D."/>
            <person name="Ryu S."/>
            <person name="Kim W."/>
        </authorList>
    </citation>
    <scope>NUCLEOTIDE SEQUENCE [LARGE SCALE GENOMIC DNA]</scope>
    <source>
        <tissue evidence="1">Muscle</tissue>
    </source>
</reference>